<proteinExistence type="predicted"/>
<protein>
    <submittedName>
        <fullName evidence="1">Uncharacterized protein</fullName>
    </submittedName>
</protein>
<reference evidence="1 2" key="1">
    <citation type="journal article" date="2014" name="Gene">
        <title>A comparative genomic analysis of the alkalitolerant soil bacterium Bacillus lehensis G1.</title>
        <authorList>
            <person name="Noor Y.M."/>
            <person name="Samsulrizal N.H."/>
            <person name="Jema'on N.A."/>
            <person name="Low K.O."/>
            <person name="Ramli A.N."/>
            <person name="Alias N.I."/>
            <person name="Damis S.I."/>
            <person name="Fuzi S.F."/>
            <person name="Isa M.N."/>
            <person name="Murad A.M."/>
            <person name="Raih M.F."/>
            <person name="Bakar F.D."/>
            <person name="Najimudin N."/>
            <person name="Mahadi N.M."/>
            <person name="Illias R.M."/>
        </authorList>
    </citation>
    <scope>NUCLEOTIDE SEQUENCE [LARGE SCALE GENOMIC DNA]</scope>
    <source>
        <strain evidence="1 2">G1</strain>
    </source>
</reference>
<dbReference type="eggNOG" id="COG4276">
    <property type="taxonomic scope" value="Bacteria"/>
</dbReference>
<dbReference type="SUPFAM" id="SSF55961">
    <property type="entry name" value="Bet v1-like"/>
    <property type="match status" value="1"/>
</dbReference>
<dbReference type="OrthoDB" id="9793552at2"/>
<dbReference type="PATRIC" id="fig|1246626.3.peg.1"/>
<dbReference type="Gene3D" id="3.30.530.20">
    <property type="match status" value="1"/>
</dbReference>
<dbReference type="Proteomes" id="UP000027142">
    <property type="component" value="Chromosome"/>
</dbReference>
<dbReference type="KEGG" id="ble:BleG1_0002"/>
<dbReference type="STRING" id="1246626.BleG1_0002"/>
<accession>A0A060LR44</accession>
<name>A0A060LR44_9BACI</name>
<sequence>MRVYMLKREQLLAISLDDAWAFFSSAENLQAITPSYMKFTITNSPGEHIYPGQLITYKVSPLLSIPLTWVTEITQVVDQSYFIDEQRFGPFKLWHHQHHFSETEKGVKMTDIVHYSLPFHFIGQLAHSITVKSRLEEIFEYRYNILEERFNKKTANHLS</sequence>
<gene>
    <name evidence="1" type="ORF">BleG1_0002</name>
</gene>
<organism evidence="1 2">
    <name type="scientific">Shouchella lehensis G1</name>
    <dbReference type="NCBI Taxonomy" id="1246626"/>
    <lineage>
        <taxon>Bacteria</taxon>
        <taxon>Bacillati</taxon>
        <taxon>Bacillota</taxon>
        <taxon>Bacilli</taxon>
        <taxon>Bacillales</taxon>
        <taxon>Bacillaceae</taxon>
        <taxon>Shouchella</taxon>
    </lineage>
</organism>
<dbReference type="EMBL" id="CP003923">
    <property type="protein sequence ID" value="AIC92622.1"/>
    <property type="molecule type" value="Genomic_DNA"/>
</dbReference>
<dbReference type="AlphaFoldDB" id="A0A060LR44"/>
<keyword evidence="2" id="KW-1185">Reference proteome</keyword>
<dbReference type="RefSeq" id="WP_038475723.1">
    <property type="nucleotide sequence ID" value="NZ_CP003923.1"/>
</dbReference>
<dbReference type="InterPro" id="IPR023393">
    <property type="entry name" value="START-like_dom_sf"/>
</dbReference>
<evidence type="ECO:0000313" key="1">
    <source>
        <dbReference type="EMBL" id="AIC92622.1"/>
    </source>
</evidence>
<dbReference type="CDD" id="cd07820">
    <property type="entry name" value="SRPBCC_3"/>
    <property type="match status" value="1"/>
</dbReference>
<evidence type="ECO:0000313" key="2">
    <source>
        <dbReference type="Proteomes" id="UP000027142"/>
    </source>
</evidence>
<dbReference type="HOGENOM" id="CLU_112936_1_0_9"/>